<evidence type="ECO:0000313" key="2">
    <source>
        <dbReference type="EMBL" id="KAJ4404899.1"/>
    </source>
</evidence>
<sequence length="316" mass="36739">MEKLPLELLEEVWGYLDMLDLIRCQQVRTCWKACIPGERSTLNDGIFSPGTRWTTRPGKDPYVHIWVEPSQHVALSKDQLSRLSLSLDFDSFCGDWDDKANVLNSILKYPFDYSDLIHPAFTPGPKYEQFQFTSFDDLNVLTQLPSSRGESWEGMMACVPIFEALTVKKEWRIIDNADTCDYKGSDIQTRISRPNGITVWDVAKSRVNLLFTRSALPDDDLRDWIPLRFELQQRHIARKNCLPKLTFVLSIYSDAQSSGAERKIEYHPIVARSIRYPDLVHPYFKRRRPGCYYVFQFTDFKRLRKLINPVKRSGAS</sequence>
<dbReference type="InterPro" id="IPR036047">
    <property type="entry name" value="F-box-like_dom_sf"/>
</dbReference>
<dbReference type="Proteomes" id="UP001140510">
    <property type="component" value="Unassembled WGS sequence"/>
</dbReference>
<dbReference type="SUPFAM" id="SSF81383">
    <property type="entry name" value="F-box domain"/>
    <property type="match status" value="1"/>
</dbReference>
<organism evidence="2 3">
    <name type="scientific">Didymella pomorum</name>
    <dbReference type="NCBI Taxonomy" id="749634"/>
    <lineage>
        <taxon>Eukaryota</taxon>
        <taxon>Fungi</taxon>
        <taxon>Dikarya</taxon>
        <taxon>Ascomycota</taxon>
        <taxon>Pezizomycotina</taxon>
        <taxon>Dothideomycetes</taxon>
        <taxon>Pleosporomycetidae</taxon>
        <taxon>Pleosporales</taxon>
        <taxon>Pleosporineae</taxon>
        <taxon>Didymellaceae</taxon>
        <taxon>Didymella</taxon>
    </lineage>
</organism>
<dbReference type="InterPro" id="IPR001810">
    <property type="entry name" value="F-box_dom"/>
</dbReference>
<dbReference type="EMBL" id="JAPEVA010000039">
    <property type="protein sequence ID" value="KAJ4404899.1"/>
    <property type="molecule type" value="Genomic_DNA"/>
</dbReference>
<feature type="domain" description="F-box" evidence="1">
    <location>
        <begin position="1"/>
        <end position="27"/>
    </location>
</feature>
<dbReference type="OrthoDB" id="2398163at2759"/>
<comment type="caution">
    <text evidence="2">The sequence shown here is derived from an EMBL/GenBank/DDBJ whole genome shotgun (WGS) entry which is preliminary data.</text>
</comment>
<dbReference type="AlphaFoldDB" id="A0A9W8ZBX0"/>
<protein>
    <recommendedName>
        <fullName evidence="1">F-box domain-containing protein</fullName>
    </recommendedName>
</protein>
<evidence type="ECO:0000313" key="3">
    <source>
        <dbReference type="Proteomes" id="UP001140510"/>
    </source>
</evidence>
<dbReference type="PROSITE" id="PS50181">
    <property type="entry name" value="FBOX"/>
    <property type="match status" value="1"/>
</dbReference>
<accession>A0A9W8ZBX0</accession>
<keyword evidence="3" id="KW-1185">Reference proteome</keyword>
<reference evidence="2" key="1">
    <citation type="submission" date="2022-10" db="EMBL/GenBank/DDBJ databases">
        <title>Tapping the CABI collections for fungal endophytes: first genome assemblies for Collariella, Neodidymelliopsis, Ascochyta clinopodiicola, Didymella pomorum, Didymosphaeria variabile, Neocosmospora piperis and Neocucurbitaria cava.</title>
        <authorList>
            <person name="Hill R."/>
        </authorList>
    </citation>
    <scope>NUCLEOTIDE SEQUENCE</scope>
    <source>
        <strain evidence="2">IMI 355091</strain>
    </source>
</reference>
<evidence type="ECO:0000259" key="1">
    <source>
        <dbReference type="PROSITE" id="PS50181"/>
    </source>
</evidence>
<name>A0A9W8ZBX0_9PLEO</name>
<proteinExistence type="predicted"/>
<gene>
    <name evidence="2" type="ORF">N0V91_005635</name>
</gene>